<feature type="compositionally biased region" description="Polar residues" evidence="1">
    <location>
        <begin position="152"/>
        <end position="162"/>
    </location>
</feature>
<sequence length="227" mass="25356">MCVADRNGDVKVLLYQGYSCCYAESRSHLDRDITENRFPSFAGYRPTLERGPRVGPSEFEFAGCLTVLFFAAWTFYAESTRSSENRQSFSETKTESFAIMTRPRQNFHADCEAAINNQINMELRSISTAMTLPSRISRSTSSKHPKRRGSMPPSSWNTKTCEVDASSSEASISQLKMSGAILRRLSHQLLSSRSKSTRAFSSFTSSQANGTIPSSAISWRTPISRSR</sequence>
<accession>A0AAJ7L4I8</accession>
<dbReference type="Proteomes" id="UP000694867">
    <property type="component" value="Unplaced"/>
</dbReference>
<feature type="compositionally biased region" description="Polar residues" evidence="1">
    <location>
        <begin position="207"/>
        <end position="227"/>
    </location>
</feature>
<dbReference type="InterPro" id="IPR012347">
    <property type="entry name" value="Ferritin-like"/>
</dbReference>
<feature type="region of interest" description="Disordered" evidence="1">
    <location>
        <begin position="132"/>
        <end position="162"/>
    </location>
</feature>
<organism evidence="2 3">
    <name type="scientific">Galendromus occidentalis</name>
    <name type="common">western predatory mite</name>
    <dbReference type="NCBI Taxonomy" id="34638"/>
    <lineage>
        <taxon>Eukaryota</taxon>
        <taxon>Metazoa</taxon>
        <taxon>Ecdysozoa</taxon>
        <taxon>Arthropoda</taxon>
        <taxon>Chelicerata</taxon>
        <taxon>Arachnida</taxon>
        <taxon>Acari</taxon>
        <taxon>Parasitiformes</taxon>
        <taxon>Mesostigmata</taxon>
        <taxon>Gamasina</taxon>
        <taxon>Phytoseioidea</taxon>
        <taxon>Phytoseiidae</taxon>
        <taxon>Typhlodrominae</taxon>
        <taxon>Galendromus</taxon>
    </lineage>
</organism>
<protein>
    <submittedName>
        <fullName evidence="3">Uncharacterized protein LOC100907502 isoform X3</fullName>
    </submittedName>
</protein>
<reference evidence="3" key="1">
    <citation type="submission" date="2025-08" db="UniProtKB">
        <authorList>
            <consortium name="RefSeq"/>
        </authorList>
    </citation>
    <scope>IDENTIFICATION</scope>
</reference>
<dbReference type="AlphaFoldDB" id="A0AAJ7L4I8"/>
<gene>
    <name evidence="3" type="primary">LOC100907502</name>
</gene>
<name>A0AAJ7L4I8_9ACAR</name>
<dbReference type="GeneID" id="100907502"/>
<evidence type="ECO:0000313" key="2">
    <source>
        <dbReference type="Proteomes" id="UP000694867"/>
    </source>
</evidence>
<proteinExistence type="predicted"/>
<dbReference type="Gene3D" id="1.20.1260.10">
    <property type="match status" value="1"/>
</dbReference>
<feature type="region of interest" description="Disordered" evidence="1">
    <location>
        <begin position="201"/>
        <end position="227"/>
    </location>
</feature>
<evidence type="ECO:0000313" key="3">
    <source>
        <dbReference type="RefSeq" id="XP_018493869.1"/>
    </source>
</evidence>
<evidence type="ECO:0000256" key="1">
    <source>
        <dbReference type="SAM" id="MobiDB-lite"/>
    </source>
</evidence>
<dbReference type="RefSeq" id="XP_018493869.1">
    <property type="nucleotide sequence ID" value="XM_018638353.1"/>
</dbReference>
<keyword evidence="2" id="KW-1185">Reference proteome</keyword>